<feature type="compositionally biased region" description="Polar residues" evidence="1">
    <location>
        <begin position="218"/>
        <end position="233"/>
    </location>
</feature>
<feature type="region of interest" description="Disordered" evidence="1">
    <location>
        <begin position="205"/>
        <end position="233"/>
    </location>
</feature>
<sequence>MAVARTCISGSERLSKRALAGGALALLGMVLLTQPAAVFGRAPPSVAGSLLAVGGGLSLGGFNVWSRLLGRATPHGAPLSPATLTAYLMLVFTLAAAAVQCAAAAVGPAAPGWAVFTLQMGGVHTATMVALYCTLVLVFQLGLAAAYGLMPAGRAAVLSLTELGFTWLLGTVALQERTDWASGLGLLAILVGSALSTDGGCSSGSVDTDSLTHESDETVNGQKRGSNASTALL</sequence>
<feature type="transmembrane region" description="Helical" evidence="2">
    <location>
        <begin position="18"/>
        <end position="40"/>
    </location>
</feature>
<organism evidence="3">
    <name type="scientific">Emiliania huxleyi</name>
    <name type="common">Coccolithophore</name>
    <name type="synonym">Pontosphaera huxleyi</name>
    <dbReference type="NCBI Taxonomy" id="2903"/>
    <lineage>
        <taxon>Eukaryota</taxon>
        <taxon>Haptista</taxon>
        <taxon>Haptophyta</taxon>
        <taxon>Prymnesiophyceae</taxon>
        <taxon>Isochrysidales</taxon>
        <taxon>Noelaerhabdaceae</taxon>
        <taxon>Emiliania</taxon>
    </lineage>
</organism>
<evidence type="ECO:0000313" key="4">
    <source>
        <dbReference type="EMBL" id="CAE0543152.1"/>
    </source>
</evidence>
<name>A0A6V2PK12_EMIHU</name>
<evidence type="ECO:0000256" key="1">
    <source>
        <dbReference type="SAM" id="MobiDB-lite"/>
    </source>
</evidence>
<keyword evidence="2" id="KW-0812">Transmembrane</keyword>
<dbReference type="EMBL" id="HBIR01017876">
    <property type="protein sequence ID" value="CAE0543151.1"/>
    <property type="molecule type" value="Transcribed_RNA"/>
</dbReference>
<accession>A0A6V2PK12</accession>
<keyword evidence="2" id="KW-0472">Membrane</keyword>
<gene>
    <name evidence="3" type="ORF">EHUX00137_LOCUS13432</name>
    <name evidence="4" type="ORF">EHUX00137_LOCUS13433</name>
</gene>
<feature type="transmembrane region" description="Helical" evidence="2">
    <location>
        <begin position="86"/>
        <end position="109"/>
    </location>
</feature>
<dbReference type="EMBL" id="HBIR01017877">
    <property type="protein sequence ID" value="CAE0543152.1"/>
    <property type="molecule type" value="Transcribed_RNA"/>
</dbReference>
<protein>
    <recommendedName>
        <fullName evidence="5">EamA domain-containing protein</fullName>
    </recommendedName>
</protein>
<proteinExistence type="predicted"/>
<evidence type="ECO:0000313" key="3">
    <source>
        <dbReference type="EMBL" id="CAE0543151.1"/>
    </source>
</evidence>
<dbReference type="SUPFAM" id="SSF103481">
    <property type="entry name" value="Multidrug resistance efflux transporter EmrE"/>
    <property type="match status" value="1"/>
</dbReference>
<evidence type="ECO:0008006" key="5">
    <source>
        <dbReference type="Google" id="ProtNLM"/>
    </source>
</evidence>
<feature type="transmembrane region" description="Helical" evidence="2">
    <location>
        <begin position="46"/>
        <end position="65"/>
    </location>
</feature>
<dbReference type="AlphaFoldDB" id="A0A6V2PK12"/>
<feature type="transmembrane region" description="Helical" evidence="2">
    <location>
        <begin position="129"/>
        <end position="149"/>
    </location>
</feature>
<keyword evidence="2" id="KW-1133">Transmembrane helix</keyword>
<dbReference type="InterPro" id="IPR037185">
    <property type="entry name" value="EmrE-like"/>
</dbReference>
<reference evidence="3" key="1">
    <citation type="submission" date="2021-01" db="EMBL/GenBank/DDBJ databases">
        <authorList>
            <person name="Corre E."/>
            <person name="Pelletier E."/>
            <person name="Niang G."/>
            <person name="Scheremetjew M."/>
            <person name="Finn R."/>
            <person name="Kale V."/>
            <person name="Holt S."/>
            <person name="Cochrane G."/>
            <person name="Meng A."/>
            <person name="Brown T."/>
            <person name="Cohen L."/>
        </authorList>
    </citation>
    <scope>NUCLEOTIDE SEQUENCE</scope>
    <source>
        <strain evidence="3">379</strain>
    </source>
</reference>
<evidence type="ECO:0000256" key="2">
    <source>
        <dbReference type="SAM" id="Phobius"/>
    </source>
</evidence>